<dbReference type="Gene3D" id="3.40.50.2000">
    <property type="entry name" value="Glycogen Phosphorylase B"/>
    <property type="match status" value="2"/>
</dbReference>
<dbReference type="CDD" id="cd03784">
    <property type="entry name" value="GT1_Gtf-like"/>
    <property type="match status" value="1"/>
</dbReference>
<evidence type="ECO:0000256" key="5">
    <source>
        <dbReference type="ARBA" id="ARBA00047475"/>
    </source>
</evidence>
<name>A0A915E9F5_9BILA</name>
<protein>
    <recommendedName>
        <fullName evidence="2">glucuronosyltransferase</fullName>
        <ecNumber evidence="2">2.4.1.17</ecNumber>
    </recommendedName>
</protein>
<dbReference type="InterPro" id="IPR002213">
    <property type="entry name" value="UDP_glucos_trans"/>
</dbReference>
<sequence length="437" mass="49181">MAFSHIQFVGRLADVLVEAGHQVDMLMLNVDPKFANYSGTSKVKKIIRIDRPESKHNVMDQLLDITDPFLGVQNSLSGFSEFVELEAGFCEDLANNEALMTQLKAENYDVGIAELYGPVQLQFFTTLDSPFGIPVISSYVPNMVWPNINGPNMNFWERAMNLFIDAHDTFNLRDYGQKLMQPIVNKAFGADFPSLREITKNVSLIFTNSNEFFELPHPISNKVQYVGGIVKSTAKPISHEIKSILENSASGVVLLSFGSMTNTSKMSEHMKKSYLTAFARFPTYDFIWKLKPGDNESAMFSSTPNVHVVNCINEAAMAAVPMIGIPLFGDQLYNAALMVNKGIGVHVPVESTNDPRILIEALDKVLNQPKYKENAKVLQKKLKISPFKPEEKFVKWVEFAAEFPNLNELNLPFDELGFLAYYCFDVIFYKNQYTAKS</sequence>
<keyword evidence="4" id="KW-0808">Transferase</keyword>
<evidence type="ECO:0000256" key="3">
    <source>
        <dbReference type="ARBA" id="ARBA00022676"/>
    </source>
</evidence>
<dbReference type="WBParaSite" id="jg3473.2">
    <property type="protein sequence ID" value="jg3473.2"/>
    <property type="gene ID" value="jg3473"/>
</dbReference>
<accession>A0A915E9F5</accession>
<dbReference type="Pfam" id="PF00201">
    <property type="entry name" value="UDPGT"/>
    <property type="match status" value="2"/>
</dbReference>
<evidence type="ECO:0000256" key="4">
    <source>
        <dbReference type="ARBA" id="ARBA00022679"/>
    </source>
</evidence>
<dbReference type="EC" id="2.4.1.17" evidence="2"/>
<evidence type="ECO:0000313" key="6">
    <source>
        <dbReference type="Proteomes" id="UP000887574"/>
    </source>
</evidence>
<proteinExistence type="inferred from homology"/>
<keyword evidence="3" id="KW-0328">Glycosyltransferase</keyword>
<dbReference type="AlphaFoldDB" id="A0A915E9F5"/>
<dbReference type="PANTHER" id="PTHR48043:SF145">
    <property type="entry name" value="FI06409P-RELATED"/>
    <property type="match status" value="1"/>
</dbReference>
<dbReference type="GO" id="GO:0015020">
    <property type="term" value="F:glucuronosyltransferase activity"/>
    <property type="evidence" value="ECO:0007669"/>
    <property type="project" value="UniProtKB-EC"/>
</dbReference>
<dbReference type="InterPro" id="IPR050271">
    <property type="entry name" value="UDP-glycosyltransferase"/>
</dbReference>
<dbReference type="SUPFAM" id="SSF53756">
    <property type="entry name" value="UDP-Glycosyltransferase/glycogen phosphorylase"/>
    <property type="match status" value="1"/>
</dbReference>
<comment type="similarity">
    <text evidence="1">Belongs to the UDP-glycosyltransferase family.</text>
</comment>
<reference evidence="7" key="1">
    <citation type="submission" date="2022-11" db="UniProtKB">
        <authorList>
            <consortium name="WormBaseParasite"/>
        </authorList>
    </citation>
    <scope>IDENTIFICATION</scope>
</reference>
<evidence type="ECO:0000256" key="2">
    <source>
        <dbReference type="ARBA" id="ARBA00012544"/>
    </source>
</evidence>
<organism evidence="6 7">
    <name type="scientific">Ditylenchus dipsaci</name>
    <dbReference type="NCBI Taxonomy" id="166011"/>
    <lineage>
        <taxon>Eukaryota</taxon>
        <taxon>Metazoa</taxon>
        <taxon>Ecdysozoa</taxon>
        <taxon>Nematoda</taxon>
        <taxon>Chromadorea</taxon>
        <taxon>Rhabditida</taxon>
        <taxon>Tylenchina</taxon>
        <taxon>Tylenchomorpha</taxon>
        <taxon>Sphaerularioidea</taxon>
        <taxon>Anguinidae</taxon>
        <taxon>Anguininae</taxon>
        <taxon>Ditylenchus</taxon>
    </lineage>
</organism>
<evidence type="ECO:0000313" key="7">
    <source>
        <dbReference type="WBParaSite" id="jg3473.2"/>
    </source>
</evidence>
<comment type="catalytic activity">
    <reaction evidence="5">
        <text>glucuronate acceptor + UDP-alpha-D-glucuronate = acceptor beta-D-glucuronoside + UDP + H(+)</text>
        <dbReference type="Rhea" id="RHEA:21032"/>
        <dbReference type="ChEBI" id="CHEBI:15378"/>
        <dbReference type="ChEBI" id="CHEBI:58052"/>
        <dbReference type="ChEBI" id="CHEBI:58223"/>
        <dbReference type="ChEBI" id="CHEBI:132367"/>
        <dbReference type="ChEBI" id="CHEBI:132368"/>
        <dbReference type="EC" id="2.4.1.17"/>
    </reaction>
</comment>
<dbReference type="PANTHER" id="PTHR48043">
    <property type="entry name" value="EG:EG0003.4 PROTEIN-RELATED"/>
    <property type="match status" value="1"/>
</dbReference>
<keyword evidence="6" id="KW-1185">Reference proteome</keyword>
<dbReference type="Proteomes" id="UP000887574">
    <property type="component" value="Unplaced"/>
</dbReference>
<evidence type="ECO:0000256" key="1">
    <source>
        <dbReference type="ARBA" id="ARBA00009995"/>
    </source>
</evidence>